<keyword evidence="2" id="KW-1003">Cell membrane</keyword>
<keyword evidence="3 6" id="KW-0812">Transmembrane</keyword>
<sequence length="313" mass="32986">MKPLKAIAYASVFVLLVWQIWDVRDGLGGSVRSVGWRATGIATGCSVLSQFPSFLAWRRLVAGAGVRLSLSDAAWIFFMSGATRYLPGAIWPAVTQAAMAKRFGAPRVRLMATGVAAVVLTALSGCLVGLLAFPRLVADDPMWWLMLPVLLSAAAVMMSPRLLGRLLALGQRVLRQGEHEIELPDRRTSMGMISLSVLAWCCNGMHAAVIAIALGVPAWPAVTLGVGGFTLSAVAGALSLTPAGIGVREVVLGVTLGVLLTGPNLVTLLLLSRVLTTFGHVSVTLAVLGLLTGTRYAGRRRNKEKPTSPVPTS</sequence>
<evidence type="ECO:0000256" key="1">
    <source>
        <dbReference type="ARBA" id="ARBA00004651"/>
    </source>
</evidence>
<feature type="transmembrane region" description="Helical" evidence="6">
    <location>
        <begin position="145"/>
        <end position="168"/>
    </location>
</feature>
<comment type="caution">
    <text evidence="7">The sequence shown here is derived from an EMBL/GenBank/DDBJ whole genome shotgun (WGS) entry which is preliminary data.</text>
</comment>
<dbReference type="Pfam" id="PF03706">
    <property type="entry name" value="LPG_synthase_TM"/>
    <property type="match status" value="1"/>
</dbReference>
<name>A0ABD5ENT1_9ACTN</name>
<dbReference type="RefSeq" id="WP_161352944.1">
    <property type="nucleotide sequence ID" value="NZ_JAVRES010000007.1"/>
</dbReference>
<dbReference type="AlphaFoldDB" id="A0ABD5ENT1"/>
<feature type="transmembrane region" description="Helical" evidence="6">
    <location>
        <begin position="189"/>
        <end position="212"/>
    </location>
</feature>
<feature type="transmembrane region" description="Helical" evidence="6">
    <location>
        <begin position="277"/>
        <end position="298"/>
    </location>
</feature>
<feature type="transmembrane region" description="Helical" evidence="6">
    <location>
        <begin position="250"/>
        <end position="271"/>
    </location>
</feature>
<organism evidence="7 8">
    <name type="scientific">Streptomyces doudnae</name>
    <dbReference type="NCBI Taxonomy" id="3075536"/>
    <lineage>
        <taxon>Bacteria</taxon>
        <taxon>Bacillati</taxon>
        <taxon>Actinomycetota</taxon>
        <taxon>Actinomycetes</taxon>
        <taxon>Kitasatosporales</taxon>
        <taxon>Streptomycetaceae</taxon>
        <taxon>Streptomyces</taxon>
    </lineage>
</organism>
<evidence type="ECO:0000256" key="3">
    <source>
        <dbReference type="ARBA" id="ARBA00022692"/>
    </source>
</evidence>
<comment type="subcellular location">
    <subcellularLocation>
        <location evidence="1">Cell membrane</location>
        <topology evidence="1">Multi-pass membrane protein</topology>
    </subcellularLocation>
</comment>
<dbReference type="EMBL" id="JAVRES010000007">
    <property type="protein sequence ID" value="MDT0436358.1"/>
    <property type="molecule type" value="Genomic_DNA"/>
</dbReference>
<feature type="transmembrane region" description="Helical" evidence="6">
    <location>
        <begin position="218"/>
        <end position="238"/>
    </location>
</feature>
<accession>A0ABD5ENT1</accession>
<protein>
    <submittedName>
        <fullName evidence="7">YbhN family protein</fullName>
    </submittedName>
</protein>
<keyword evidence="8" id="KW-1185">Reference proteome</keyword>
<feature type="transmembrane region" description="Helical" evidence="6">
    <location>
        <begin position="110"/>
        <end position="133"/>
    </location>
</feature>
<evidence type="ECO:0000256" key="6">
    <source>
        <dbReference type="SAM" id="Phobius"/>
    </source>
</evidence>
<evidence type="ECO:0000256" key="2">
    <source>
        <dbReference type="ARBA" id="ARBA00022475"/>
    </source>
</evidence>
<dbReference type="GO" id="GO:0005886">
    <property type="term" value="C:plasma membrane"/>
    <property type="evidence" value="ECO:0007669"/>
    <property type="project" value="UniProtKB-SubCell"/>
</dbReference>
<reference evidence="8" key="1">
    <citation type="submission" date="2023-07" db="EMBL/GenBank/DDBJ databases">
        <title>30 novel species of actinomycetes from the DSMZ collection.</title>
        <authorList>
            <person name="Nouioui I."/>
        </authorList>
    </citation>
    <scope>NUCLEOTIDE SEQUENCE [LARGE SCALE GENOMIC DNA]</scope>
    <source>
        <strain evidence="8">DSM 41981</strain>
    </source>
</reference>
<keyword evidence="4 6" id="KW-1133">Transmembrane helix</keyword>
<dbReference type="Proteomes" id="UP001183535">
    <property type="component" value="Unassembled WGS sequence"/>
</dbReference>
<gene>
    <name evidence="7" type="ORF">RM877_16885</name>
</gene>
<evidence type="ECO:0000256" key="5">
    <source>
        <dbReference type="ARBA" id="ARBA00023136"/>
    </source>
</evidence>
<dbReference type="InterPro" id="IPR022791">
    <property type="entry name" value="L-PG_synthase/AglD"/>
</dbReference>
<proteinExistence type="predicted"/>
<keyword evidence="5 6" id="KW-0472">Membrane</keyword>
<evidence type="ECO:0000256" key="4">
    <source>
        <dbReference type="ARBA" id="ARBA00022989"/>
    </source>
</evidence>
<evidence type="ECO:0000313" key="7">
    <source>
        <dbReference type="EMBL" id="MDT0436358.1"/>
    </source>
</evidence>
<evidence type="ECO:0000313" key="8">
    <source>
        <dbReference type="Proteomes" id="UP001183535"/>
    </source>
</evidence>